<feature type="region of interest" description="Disordered" evidence="1">
    <location>
        <begin position="106"/>
        <end position="132"/>
    </location>
</feature>
<dbReference type="OrthoDB" id="3357566at2759"/>
<feature type="region of interest" description="Disordered" evidence="1">
    <location>
        <begin position="463"/>
        <end position="511"/>
    </location>
</feature>
<protein>
    <submittedName>
        <fullName evidence="2">Uncharacterized protein</fullName>
    </submittedName>
</protein>
<dbReference type="AlphaFoldDB" id="A0A0M8ML75"/>
<comment type="caution">
    <text evidence="2">The sequence shown here is derived from an EMBL/GenBank/DDBJ whole genome shotgun (WGS) entry which is preliminary data.</text>
</comment>
<reference evidence="2 3" key="1">
    <citation type="submission" date="2015-07" db="EMBL/GenBank/DDBJ databases">
        <title>Draft Genome Sequence of Malassezia furfur CBS1878 and Malassezia pachydermatis CBS1879.</title>
        <authorList>
            <person name="Triana S."/>
            <person name="Ohm R."/>
            <person name="Gonzalez A."/>
            <person name="DeCock H."/>
            <person name="Restrepo S."/>
            <person name="Celis A."/>
        </authorList>
    </citation>
    <scope>NUCLEOTIDE SEQUENCE [LARGE SCALE GENOMIC DNA]</scope>
    <source>
        <strain evidence="2 3">CBS 1879</strain>
    </source>
</reference>
<dbReference type="EMBL" id="LGAV01000005">
    <property type="protein sequence ID" value="KOS13798.1"/>
    <property type="molecule type" value="Genomic_DNA"/>
</dbReference>
<feature type="compositionally biased region" description="Polar residues" evidence="1">
    <location>
        <begin position="496"/>
        <end position="511"/>
    </location>
</feature>
<dbReference type="RefSeq" id="XP_017991430.1">
    <property type="nucleotide sequence ID" value="XM_018136237.1"/>
</dbReference>
<dbReference type="GeneID" id="28728112"/>
<feature type="compositionally biased region" description="Low complexity" evidence="1">
    <location>
        <begin position="478"/>
        <end position="495"/>
    </location>
</feature>
<evidence type="ECO:0000313" key="3">
    <source>
        <dbReference type="Proteomes" id="UP000037751"/>
    </source>
</evidence>
<evidence type="ECO:0000313" key="2">
    <source>
        <dbReference type="EMBL" id="KOS13798.1"/>
    </source>
</evidence>
<sequence>MPLLSRLLDSKNEASTTRGPKSERRKRWSFVPKRLSFSQRAPDQSHPQPSVRASLESVTSAKHATARRSFEPSPGVRAWDTTWPLGTGANAKLYEAPEIIVAHDEGAPEQATDEAEQKTEKPLPEVVPSGDASDGLAVVEATTASDATILVKPTPIEAPSVPPNGTPSTPEEVQNVYDMMVQRLKTITFLKAVINGEETYVYSVRFRSEDLQAAVTEEALHMWYDNSVRVCEPLEQAYTLTWPHEVLECATTLIQQVTQHQSSEDEKAAATQDEAAAQERPPLDIVCGITRLLDILYAIYAKLLTWLDQDALASLAEGTCTTPVIPSTELLGVLEQTDNKLRKFIKCIAKDLSYVARCISQHEMQEWDKILCDRQLDWDELSIQLQKRSERLAQEAPALKDMVGLGSPDTADIALLDAMMVEQDVQEKKPILFRRFLKRKDVRRHSIPMDLVERMRHTFTKRSSLSNDASVDAHADGAATEVAPAVPAETAPETVGSATPTVELSSESAQS</sequence>
<dbReference type="Proteomes" id="UP000037751">
    <property type="component" value="Unassembled WGS sequence"/>
</dbReference>
<name>A0A0M8ML75_9BASI</name>
<dbReference type="VEuPathDB" id="FungiDB:Malapachy_1739"/>
<proteinExistence type="predicted"/>
<organism evidence="2 3">
    <name type="scientific">Malassezia pachydermatis</name>
    <dbReference type="NCBI Taxonomy" id="77020"/>
    <lineage>
        <taxon>Eukaryota</taxon>
        <taxon>Fungi</taxon>
        <taxon>Dikarya</taxon>
        <taxon>Basidiomycota</taxon>
        <taxon>Ustilaginomycotina</taxon>
        <taxon>Malasseziomycetes</taxon>
        <taxon>Malasseziales</taxon>
        <taxon>Malasseziaceae</taxon>
        <taxon>Malassezia</taxon>
    </lineage>
</organism>
<accession>A0A0M8ML75</accession>
<feature type="region of interest" description="Disordered" evidence="1">
    <location>
        <begin position="1"/>
        <end position="74"/>
    </location>
</feature>
<keyword evidence="3" id="KW-1185">Reference proteome</keyword>
<feature type="compositionally biased region" description="Polar residues" evidence="1">
    <location>
        <begin position="36"/>
        <end position="48"/>
    </location>
</feature>
<evidence type="ECO:0000256" key="1">
    <source>
        <dbReference type="SAM" id="MobiDB-lite"/>
    </source>
</evidence>
<gene>
    <name evidence="2" type="ORF">Malapachy_1739</name>
</gene>